<sequence>MSSAMQPPPEAGSEGPNWIPAKSYRHFVAGGLGGMCGAIITSPFDVVKTRLQSDLFRVKQTSCGLVGTNGASGSAVLTPRRPGGLLYNFVETGHILRHGLSLILRIYLGLTVLHSDIYQNESPRALFKGLGPTLVGVIPARSINFFTYGNGKHVFANTFNNGEENSYVHLTAAAFAGIVTGTCTNPIWVVKTRMQLSASERNVPSAVAESSRQKSLAGGSWPVIKKIAREEGVRGFYKGLSASYLGVTEGTIQWTLYERLKRITASAEGKGGVSEWLGMLGSAGTAKCVASLITYPHEVLRTRLRQPLVNGKMKYTGLLQTLRLVIAEEGTRSLYGGLSAHLMRVVPNAAVMYAIYEGILQWGAAQDSRNALR</sequence>
<evidence type="ECO:0000256" key="1">
    <source>
        <dbReference type="ARBA" id="ARBA00004448"/>
    </source>
</evidence>
<dbReference type="OrthoDB" id="269120at2759"/>
<evidence type="ECO:0000256" key="4">
    <source>
        <dbReference type="ARBA" id="ARBA00022737"/>
    </source>
</evidence>
<evidence type="ECO:0000256" key="7">
    <source>
        <dbReference type="ARBA" id="ARBA00023128"/>
    </source>
</evidence>
<keyword evidence="7" id="KW-0496">Mitochondrion</keyword>
<keyword evidence="8 9" id="KW-0472">Membrane</keyword>
<dbReference type="PANTHER" id="PTHR45829">
    <property type="entry name" value="MITOCHONDRIAL CARRIER PROTEIN RIM2"/>
    <property type="match status" value="1"/>
</dbReference>
<evidence type="ECO:0000256" key="9">
    <source>
        <dbReference type="PROSITE-ProRule" id="PRU00282"/>
    </source>
</evidence>
<keyword evidence="4" id="KW-0677">Repeat</keyword>
<dbReference type="Proteomes" id="UP000308199">
    <property type="component" value="Unassembled WGS sequence"/>
</dbReference>
<feature type="repeat" description="Solcar" evidence="9">
    <location>
        <begin position="21"/>
        <end position="154"/>
    </location>
</feature>
<dbReference type="InterPro" id="IPR023395">
    <property type="entry name" value="MCP_dom_sf"/>
</dbReference>
<keyword evidence="12" id="KW-1185">Reference proteome</keyword>
<organism evidence="11 12">
    <name type="scientific">Phellinidium pouzarii</name>
    <dbReference type="NCBI Taxonomy" id="167371"/>
    <lineage>
        <taxon>Eukaryota</taxon>
        <taxon>Fungi</taxon>
        <taxon>Dikarya</taxon>
        <taxon>Basidiomycota</taxon>
        <taxon>Agaricomycotina</taxon>
        <taxon>Agaricomycetes</taxon>
        <taxon>Hymenochaetales</taxon>
        <taxon>Hymenochaetaceae</taxon>
        <taxon>Phellinidium</taxon>
    </lineage>
</organism>
<name>A0A4S4LDC1_9AGAM</name>
<dbReference type="SUPFAM" id="SSF103506">
    <property type="entry name" value="Mitochondrial carrier"/>
    <property type="match status" value="1"/>
</dbReference>
<feature type="repeat" description="Solcar" evidence="9">
    <location>
        <begin position="274"/>
        <end position="362"/>
    </location>
</feature>
<evidence type="ECO:0008006" key="13">
    <source>
        <dbReference type="Google" id="ProtNLM"/>
    </source>
</evidence>
<feature type="repeat" description="Solcar" evidence="9">
    <location>
        <begin position="164"/>
        <end position="263"/>
    </location>
</feature>
<keyword evidence="3 9" id="KW-0812">Transmembrane</keyword>
<keyword evidence="2 10" id="KW-0813">Transport</keyword>
<protein>
    <recommendedName>
        <fullName evidence="13">Mitochondrial carrier protein RIM2</fullName>
    </recommendedName>
</protein>
<dbReference type="PROSITE" id="PS50920">
    <property type="entry name" value="SOLCAR"/>
    <property type="match status" value="3"/>
</dbReference>
<evidence type="ECO:0000256" key="8">
    <source>
        <dbReference type="ARBA" id="ARBA00023136"/>
    </source>
</evidence>
<dbReference type="PANTHER" id="PTHR45829:SF4">
    <property type="entry name" value="MITOCHONDRIAL CARRIER PROTEIN RIM2"/>
    <property type="match status" value="1"/>
</dbReference>
<dbReference type="GO" id="GO:0005743">
    <property type="term" value="C:mitochondrial inner membrane"/>
    <property type="evidence" value="ECO:0007669"/>
    <property type="project" value="UniProtKB-SubCell"/>
</dbReference>
<dbReference type="InterPro" id="IPR018108">
    <property type="entry name" value="MCP_transmembrane"/>
</dbReference>
<comment type="similarity">
    <text evidence="10">Belongs to the mitochondrial carrier (TC 2.A.29) family.</text>
</comment>
<evidence type="ECO:0000313" key="12">
    <source>
        <dbReference type="Proteomes" id="UP000308199"/>
    </source>
</evidence>
<gene>
    <name evidence="11" type="ORF">EW145_g1801</name>
</gene>
<keyword evidence="6" id="KW-1133">Transmembrane helix</keyword>
<dbReference type="EMBL" id="SGPK01000054">
    <property type="protein sequence ID" value="THH09719.1"/>
    <property type="molecule type" value="Genomic_DNA"/>
</dbReference>
<evidence type="ECO:0000313" key="11">
    <source>
        <dbReference type="EMBL" id="THH09719.1"/>
    </source>
</evidence>
<keyword evidence="5" id="KW-0999">Mitochondrion inner membrane</keyword>
<accession>A0A4S4LDC1</accession>
<evidence type="ECO:0000256" key="5">
    <source>
        <dbReference type="ARBA" id="ARBA00022792"/>
    </source>
</evidence>
<comment type="caution">
    <text evidence="11">The sequence shown here is derived from an EMBL/GenBank/DDBJ whole genome shotgun (WGS) entry which is preliminary data.</text>
</comment>
<dbReference type="AlphaFoldDB" id="A0A4S4LDC1"/>
<evidence type="ECO:0000256" key="2">
    <source>
        <dbReference type="ARBA" id="ARBA00022448"/>
    </source>
</evidence>
<dbReference type="InterPro" id="IPR049562">
    <property type="entry name" value="SLC25A33/36-like"/>
</dbReference>
<evidence type="ECO:0000256" key="3">
    <source>
        <dbReference type="ARBA" id="ARBA00022692"/>
    </source>
</evidence>
<evidence type="ECO:0000256" key="10">
    <source>
        <dbReference type="RuleBase" id="RU000488"/>
    </source>
</evidence>
<evidence type="ECO:0000256" key="6">
    <source>
        <dbReference type="ARBA" id="ARBA00022989"/>
    </source>
</evidence>
<dbReference type="Pfam" id="PF00153">
    <property type="entry name" value="Mito_carr"/>
    <property type="match status" value="4"/>
</dbReference>
<dbReference type="GO" id="GO:0015218">
    <property type="term" value="F:pyrimidine nucleotide transmembrane transporter activity"/>
    <property type="evidence" value="ECO:0007669"/>
    <property type="project" value="InterPro"/>
</dbReference>
<dbReference type="GO" id="GO:1990519">
    <property type="term" value="P:pyrimidine nucleotide import into mitochondrion"/>
    <property type="evidence" value="ECO:0007669"/>
    <property type="project" value="TreeGrafter"/>
</dbReference>
<reference evidence="11 12" key="1">
    <citation type="submission" date="2019-02" db="EMBL/GenBank/DDBJ databases">
        <title>Genome sequencing of the rare red list fungi Phellinidium pouzarii.</title>
        <authorList>
            <person name="Buettner E."/>
            <person name="Kellner H."/>
        </authorList>
    </citation>
    <scope>NUCLEOTIDE SEQUENCE [LARGE SCALE GENOMIC DNA]</scope>
    <source>
        <strain evidence="11 12">DSM 108285</strain>
    </source>
</reference>
<proteinExistence type="inferred from homology"/>
<comment type="subcellular location">
    <subcellularLocation>
        <location evidence="1">Mitochondrion inner membrane</location>
        <topology evidence="1">Multi-pass membrane protein</topology>
    </subcellularLocation>
</comment>
<dbReference type="Gene3D" id="1.50.40.10">
    <property type="entry name" value="Mitochondrial carrier domain"/>
    <property type="match status" value="2"/>
</dbReference>